<dbReference type="EMBL" id="KZ679140">
    <property type="protein sequence ID" value="PTB72776.1"/>
    <property type="molecule type" value="Genomic_DNA"/>
</dbReference>
<dbReference type="InterPro" id="IPR027417">
    <property type="entry name" value="P-loop_NTPase"/>
</dbReference>
<dbReference type="SUPFAM" id="SSF52540">
    <property type="entry name" value="P-loop containing nucleoside triphosphate hydrolases"/>
    <property type="match status" value="1"/>
</dbReference>
<organism evidence="2 3">
    <name type="scientific">Trichoderma longibrachiatum ATCC 18648</name>
    <dbReference type="NCBI Taxonomy" id="983965"/>
    <lineage>
        <taxon>Eukaryota</taxon>
        <taxon>Fungi</taxon>
        <taxon>Dikarya</taxon>
        <taxon>Ascomycota</taxon>
        <taxon>Pezizomycotina</taxon>
        <taxon>Sordariomycetes</taxon>
        <taxon>Hypocreomycetidae</taxon>
        <taxon>Hypocreales</taxon>
        <taxon>Hypocreaceae</taxon>
        <taxon>Trichoderma</taxon>
    </lineage>
</organism>
<feature type="transmembrane region" description="Helical" evidence="1">
    <location>
        <begin position="263"/>
        <end position="285"/>
    </location>
</feature>
<keyword evidence="1" id="KW-1133">Transmembrane helix</keyword>
<name>A0A2T4BU54_TRILO</name>
<dbReference type="InterPro" id="IPR040632">
    <property type="entry name" value="Sulfotransfer_4"/>
</dbReference>
<sequence>MSQHQNAEAKTDRVVPMRVIVCGLQRTGTLSMRVALTQLGFSDCYHMHNLLVSPETECPQWVRLIEAHYGGKGTITKADFDRVLGRSQACVDVPAALFGVELAAMYPDAKVVILNRDPESWYYSCLESVITAAQPASPWVRLGMLFCFVFDPATRAFARFGRAMSRLAFRYDHRTEKDKAIAWYTGMYERFRDEIPEARRIEYRIQDGWDPLCAFLDVPVPMVRDGETGRELEMPFPHVNDRETFRKDSEGRRARAMKRARENLLMGVGRLAVVAALGYAGYALWKMRLGRL</sequence>
<proteinExistence type="predicted"/>
<dbReference type="Gene3D" id="3.40.50.300">
    <property type="entry name" value="P-loop containing nucleotide triphosphate hydrolases"/>
    <property type="match status" value="1"/>
</dbReference>
<dbReference type="STRING" id="983965.A0A2T4BU54"/>
<evidence type="ECO:0008006" key="4">
    <source>
        <dbReference type="Google" id="ProtNLM"/>
    </source>
</evidence>
<evidence type="ECO:0000313" key="2">
    <source>
        <dbReference type="EMBL" id="PTB72776.1"/>
    </source>
</evidence>
<keyword evidence="3" id="KW-1185">Reference proteome</keyword>
<dbReference type="PANTHER" id="PTHR36978:SF4">
    <property type="entry name" value="P-LOOP CONTAINING NUCLEOSIDE TRIPHOSPHATE HYDROLASE PROTEIN"/>
    <property type="match status" value="1"/>
</dbReference>
<evidence type="ECO:0000313" key="3">
    <source>
        <dbReference type="Proteomes" id="UP000240760"/>
    </source>
</evidence>
<dbReference type="PANTHER" id="PTHR36978">
    <property type="entry name" value="P-LOOP CONTAINING NUCLEOTIDE TRIPHOSPHATE HYDROLASE"/>
    <property type="match status" value="1"/>
</dbReference>
<keyword evidence="1" id="KW-0472">Membrane</keyword>
<dbReference type="Proteomes" id="UP000240760">
    <property type="component" value="Unassembled WGS sequence"/>
</dbReference>
<dbReference type="OrthoDB" id="408152at2759"/>
<protein>
    <recommendedName>
        <fullName evidence="4">NAD dependent epimerase/dehydratase</fullName>
    </recommendedName>
</protein>
<accession>A0A2T4BU54</accession>
<dbReference type="AlphaFoldDB" id="A0A2T4BU54"/>
<reference evidence="2 3" key="1">
    <citation type="submission" date="2016-07" db="EMBL/GenBank/DDBJ databases">
        <title>Multiple horizontal gene transfer events from other fungi enriched the ability of initially mycotrophic Trichoderma (Ascomycota) to feed on dead plant biomass.</title>
        <authorList>
            <consortium name="DOE Joint Genome Institute"/>
            <person name="Aerts A."/>
            <person name="Atanasova L."/>
            <person name="Chenthamara K."/>
            <person name="Zhang J."/>
            <person name="Grujic M."/>
            <person name="Henrissat B."/>
            <person name="Kuo A."/>
            <person name="Salamov A."/>
            <person name="Lipzen A."/>
            <person name="Labutti K."/>
            <person name="Barry K."/>
            <person name="Miao Y."/>
            <person name="Rahimi M.J."/>
            <person name="Shen Q."/>
            <person name="Grigoriev I.V."/>
            <person name="Kubicek C.P."/>
            <person name="Druzhinina I.S."/>
        </authorList>
    </citation>
    <scope>NUCLEOTIDE SEQUENCE [LARGE SCALE GENOMIC DNA]</scope>
    <source>
        <strain evidence="2 3">ATCC 18648</strain>
    </source>
</reference>
<keyword evidence="1" id="KW-0812">Transmembrane</keyword>
<gene>
    <name evidence="2" type="ORF">M440DRAFT_1394600</name>
</gene>
<evidence type="ECO:0000256" key="1">
    <source>
        <dbReference type="SAM" id="Phobius"/>
    </source>
</evidence>
<dbReference type="Pfam" id="PF17784">
    <property type="entry name" value="Sulfotransfer_4"/>
    <property type="match status" value="1"/>
</dbReference>